<reference evidence="2" key="1">
    <citation type="submission" date="2023-04" db="EMBL/GenBank/DDBJ databases">
        <title>Ambrosiozyma monospora NBRC 1965.</title>
        <authorList>
            <person name="Ichikawa N."/>
            <person name="Sato H."/>
            <person name="Tonouchi N."/>
        </authorList>
    </citation>
    <scope>NUCLEOTIDE SEQUENCE</scope>
    <source>
        <strain evidence="2">NBRC 1965</strain>
    </source>
</reference>
<proteinExistence type="predicted"/>
<name>A0A9W7DHR3_AMBMO</name>
<gene>
    <name evidence="2" type="ORF">Amon01_000503400</name>
</gene>
<dbReference type="AlphaFoldDB" id="A0A9W7DHR3"/>
<dbReference type="EMBL" id="BSXU01002619">
    <property type="protein sequence ID" value="GMG38850.1"/>
    <property type="molecule type" value="Genomic_DNA"/>
</dbReference>
<dbReference type="Pfam" id="PF16787">
    <property type="entry name" value="NDC10_II"/>
    <property type="match status" value="1"/>
</dbReference>
<dbReference type="InterPro" id="IPR038279">
    <property type="entry name" value="Ndc10_dom2_sf"/>
</dbReference>
<keyword evidence="3" id="KW-1185">Reference proteome</keyword>
<evidence type="ECO:0000313" key="3">
    <source>
        <dbReference type="Proteomes" id="UP001165063"/>
    </source>
</evidence>
<dbReference type="InterPro" id="IPR031872">
    <property type="entry name" value="NDC10_II"/>
</dbReference>
<comment type="caution">
    <text evidence="2">The sequence shown here is derived from an EMBL/GenBank/DDBJ whole genome shotgun (WGS) entry which is preliminary data.</text>
</comment>
<feature type="domain" description="Ndc10" evidence="1">
    <location>
        <begin position="22"/>
        <end position="142"/>
    </location>
</feature>
<protein>
    <submittedName>
        <fullName evidence="2">Unnamed protein product</fullName>
    </submittedName>
</protein>
<dbReference type="Gene3D" id="1.10.443.20">
    <property type="entry name" value="Centromere DNA-binding protein complex CBF3 subunit, domain 2"/>
    <property type="match status" value="1"/>
</dbReference>
<dbReference type="GO" id="GO:0003677">
    <property type="term" value="F:DNA binding"/>
    <property type="evidence" value="ECO:0007669"/>
    <property type="project" value="InterPro"/>
</dbReference>
<organism evidence="2 3">
    <name type="scientific">Ambrosiozyma monospora</name>
    <name type="common">Yeast</name>
    <name type="synonym">Endomycopsis monosporus</name>
    <dbReference type="NCBI Taxonomy" id="43982"/>
    <lineage>
        <taxon>Eukaryota</taxon>
        <taxon>Fungi</taxon>
        <taxon>Dikarya</taxon>
        <taxon>Ascomycota</taxon>
        <taxon>Saccharomycotina</taxon>
        <taxon>Pichiomycetes</taxon>
        <taxon>Pichiales</taxon>
        <taxon>Pichiaceae</taxon>
        <taxon>Ambrosiozyma</taxon>
    </lineage>
</organism>
<evidence type="ECO:0000313" key="2">
    <source>
        <dbReference type="EMBL" id="GMG38850.1"/>
    </source>
</evidence>
<dbReference type="Proteomes" id="UP001165063">
    <property type="component" value="Unassembled WGS sequence"/>
</dbReference>
<sequence length="149" mass="17021">MIHALGIQDDSVAMGDGGRRLDKRLRVMVSLLLTFHGMIRSEGSVDMCLNQMRLDEVDEALCPYGLKEKLKVLEIDRDVKTVGDMDTIPTYFIRTSDDYRLCPLFSLATYIFIKFQVQRELPNFADSEQWHQAEIISNCSSDSSKPIQI</sequence>
<evidence type="ECO:0000259" key="1">
    <source>
        <dbReference type="Pfam" id="PF16787"/>
    </source>
</evidence>
<accession>A0A9W7DHR3</accession>